<dbReference type="EMBL" id="BGZK01001691">
    <property type="protein sequence ID" value="GBP84628.1"/>
    <property type="molecule type" value="Genomic_DNA"/>
</dbReference>
<dbReference type="Proteomes" id="UP000299102">
    <property type="component" value="Unassembled WGS sequence"/>
</dbReference>
<sequence length="186" mass="20786">MLSEISIVKIAPGKTGSGHPAYRAPSRAALIVSLRMPIRMNVEYLKLLSETLCPLALRGRFLDVNMLALPCFLDVRKPLPQRLVYKLIPNLLVGHSFVSLYRESHSTDVLFGRRRRKNSLTEIVSQISVITFELVKPVINSSNGWSFIMIGQWKCAHACNAYIKRGPGRVVGHPSPSRARVALTPR</sequence>
<keyword evidence="2" id="KW-1185">Reference proteome</keyword>
<evidence type="ECO:0000313" key="2">
    <source>
        <dbReference type="Proteomes" id="UP000299102"/>
    </source>
</evidence>
<evidence type="ECO:0000313" key="1">
    <source>
        <dbReference type="EMBL" id="GBP84628.1"/>
    </source>
</evidence>
<protein>
    <submittedName>
        <fullName evidence="1">Uncharacterized protein</fullName>
    </submittedName>
</protein>
<organism evidence="1 2">
    <name type="scientific">Eumeta variegata</name>
    <name type="common">Bagworm moth</name>
    <name type="synonym">Eumeta japonica</name>
    <dbReference type="NCBI Taxonomy" id="151549"/>
    <lineage>
        <taxon>Eukaryota</taxon>
        <taxon>Metazoa</taxon>
        <taxon>Ecdysozoa</taxon>
        <taxon>Arthropoda</taxon>
        <taxon>Hexapoda</taxon>
        <taxon>Insecta</taxon>
        <taxon>Pterygota</taxon>
        <taxon>Neoptera</taxon>
        <taxon>Endopterygota</taxon>
        <taxon>Lepidoptera</taxon>
        <taxon>Glossata</taxon>
        <taxon>Ditrysia</taxon>
        <taxon>Tineoidea</taxon>
        <taxon>Psychidae</taxon>
        <taxon>Oiketicinae</taxon>
        <taxon>Eumeta</taxon>
    </lineage>
</organism>
<gene>
    <name evidence="1" type="ORF">EVAR_65553_1</name>
</gene>
<name>A0A4C1Z9T9_EUMVA</name>
<comment type="caution">
    <text evidence="1">The sequence shown here is derived from an EMBL/GenBank/DDBJ whole genome shotgun (WGS) entry which is preliminary data.</text>
</comment>
<dbReference type="AlphaFoldDB" id="A0A4C1Z9T9"/>
<proteinExistence type="predicted"/>
<accession>A0A4C1Z9T9</accession>
<reference evidence="1 2" key="1">
    <citation type="journal article" date="2019" name="Commun. Biol.">
        <title>The bagworm genome reveals a unique fibroin gene that provides high tensile strength.</title>
        <authorList>
            <person name="Kono N."/>
            <person name="Nakamura H."/>
            <person name="Ohtoshi R."/>
            <person name="Tomita M."/>
            <person name="Numata K."/>
            <person name="Arakawa K."/>
        </authorList>
    </citation>
    <scope>NUCLEOTIDE SEQUENCE [LARGE SCALE GENOMIC DNA]</scope>
</reference>